<keyword evidence="3" id="KW-1185">Reference proteome</keyword>
<feature type="region of interest" description="Disordered" evidence="1">
    <location>
        <begin position="1"/>
        <end position="34"/>
    </location>
</feature>
<accession>A0ABN9SN99</accession>
<proteinExistence type="predicted"/>
<evidence type="ECO:0008006" key="4">
    <source>
        <dbReference type="Google" id="ProtNLM"/>
    </source>
</evidence>
<feature type="non-terminal residue" evidence="2">
    <location>
        <position position="341"/>
    </location>
</feature>
<feature type="compositionally biased region" description="Low complexity" evidence="1">
    <location>
        <begin position="1"/>
        <end position="10"/>
    </location>
</feature>
<dbReference type="EMBL" id="CAUYUJ010012115">
    <property type="protein sequence ID" value="CAK0833329.1"/>
    <property type="molecule type" value="Genomic_DNA"/>
</dbReference>
<dbReference type="Proteomes" id="UP001189429">
    <property type="component" value="Unassembled WGS sequence"/>
</dbReference>
<feature type="compositionally biased region" description="Low complexity" evidence="1">
    <location>
        <begin position="23"/>
        <end position="34"/>
    </location>
</feature>
<sequence length="341" mass="37662">APAAEAPAAERAADAAESGGGAAEAPAAEAPAAEAPAAVSGAAAAETIASYVDTPTVPAETNEAEALARVLTQADDPNASTLQYMAPFTPPAKVGIGSTAQWADELESLIDSETDLERRLEKKAAFMVQKEQSQNAPIGLGTQFLEMFKNDKTWMHNPRTPSTAVGDGASELADDFDIDEDVTNDGMYYKHCKDNNFAVPTRGSSGNPQGGRWQRYLAANPAKKDEYAKLKGKLDLQADYRRKWCKEQYENYMKEKVHTRRQSKKEYSDARYYTAERCAEEDKNSTTAANYCLRCLAMGFPWVKYCTWRKALLFLYKTEGIQEEQMEAWTLTVKSWTTKLK</sequence>
<evidence type="ECO:0000313" key="2">
    <source>
        <dbReference type="EMBL" id="CAK0833329.1"/>
    </source>
</evidence>
<name>A0ABN9SN99_9DINO</name>
<comment type="caution">
    <text evidence="2">The sequence shown here is derived from an EMBL/GenBank/DDBJ whole genome shotgun (WGS) entry which is preliminary data.</text>
</comment>
<organism evidence="2 3">
    <name type="scientific">Prorocentrum cordatum</name>
    <dbReference type="NCBI Taxonomy" id="2364126"/>
    <lineage>
        <taxon>Eukaryota</taxon>
        <taxon>Sar</taxon>
        <taxon>Alveolata</taxon>
        <taxon>Dinophyceae</taxon>
        <taxon>Prorocentrales</taxon>
        <taxon>Prorocentraceae</taxon>
        <taxon>Prorocentrum</taxon>
    </lineage>
</organism>
<gene>
    <name evidence="2" type="ORF">PCOR1329_LOCUS31062</name>
</gene>
<reference evidence="2" key="1">
    <citation type="submission" date="2023-10" db="EMBL/GenBank/DDBJ databases">
        <authorList>
            <person name="Chen Y."/>
            <person name="Shah S."/>
            <person name="Dougan E. K."/>
            <person name="Thang M."/>
            <person name="Chan C."/>
        </authorList>
    </citation>
    <scope>NUCLEOTIDE SEQUENCE [LARGE SCALE GENOMIC DNA]</scope>
</reference>
<evidence type="ECO:0000313" key="3">
    <source>
        <dbReference type="Proteomes" id="UP001189429"/>
    </source>
</evidence>
<protein>
    <recommendedName>
        <fullName evidence="4">Pre-mRNA-splicing factor SLU7</fullName>
    </recommendedName>
</protein>
<evidence type="ECO:0000256" key="1">
    <source>
        <dbReference type="SAM" id="MobiDB-lite"/>
    </source>
</evidence>
<feature type="non-terminal residue" evidence="2">
    <location>
        <position position="1"/>
    </location>
</feature>